<evidence type="ECO:0000313" key="1">
    <source>
        <dbReference type="EMBL" id="QHU00893.1"/>
    </source>
</evidence>
<dbReference type="EMBL" id="MN740330">
    <property type="protein sequence ID" value="QHU00893.1"/>
    <property type="molecule type" value="Genomic_DNA"/>
</dbReference>
<sequence>MTWINNNNYIIYKPLELIQWYTEGKLHRIDGPAEIIWKDGIIVCETWYHEGKLHRIVAPALPKWSKSPWKKEGYSAKFGGKRVNCIDKRVQRQ</sequence>
<name>A0A6C0J6I1_9ZZZZ</name>
<organism evidence="1">
    <name type="scientific">viral metagenome</name>
    <dbReference type="NCBI Taxonomy" id="1070528"/>
    <lineage>
        <taxon>unclassified sequences</taxon>
        <taxon>metagenomes</taxon>
        <taxon>organismal metagenomes</taxon>
    </lineage>
</organism>
<reference evidence="1" key="1">
    <citation type="journal article" date="2020" name="Nature">
        <title>Giant virus diversity and host interactions through global metagenomics.</title>
        <authorList>
            <person name="Schulz F."/>
            <person name="Roux S."/>
            <person name="Paez-Espino D."/>
            <person name="Jungbluth S."/>
            <person name="Walsh D.A."/>
            <person name="Denef V.J."/>
            <person name="McMahon K.D."/>
            <person name="Konstantinidis K.T."/>
            <person name="Eloe-Fadrosh E.A."/>
            <person name="Kyrpides N.C."/>
            <person name="Woyke T."/>
        </authorList>
    </citation>
    <scope>NUCLEOTIDE SEQUENCE</scope>
    <source>
        <strain evidence="1">GVMAG-M-3300025860-20</strain>
    </source>
</reference>
<proteinExistence type="predicted"/>
<accession>A0A6C0J6I1</accession>
<protein>
    <submittedName>
        <fullName evidence="1">Uncharacterized protein</fullName>
    </submittedName>
</protein>
<dbReference type="AlphaFoldDB" id="A0A6C0J6I1"/>